<sequence length="257" mass="28797">MAVFLAVLLIVSVTSAAKLPLRGLQARTTTTATTTTPHFHTTTPSTPTPPGSGCYVENLHYYPAHWLAVGECNAYIGGCYQKCCQPDGTLSPSTYLKTLWSEYVSLAFLCSNDDVKFAWISRGEREKVLFLPVRRRFFESSEGSQPSVVPSEGQQAMPTDQNRTCNRANMDSTYSSLYVNGAWYHGQQQCWVLMEETSTQHSEDEDTIPYSGPGEPLEYSGTVLWHVDVEGERRWGEMHTRQMFVRTFFSSSDTDAV</sequence>
<keyword evidence="2" id="KW-0732">Signal</keyword>
<evidence type="ECO:0000256" key="1">
    <source>
        <dbReference type="SAM" id="MobiDB-lite"/>
    </source>
</evidence>
<evidence type="ECO:0000313" key="3">
    <source>
        <dbReference type="EMBL" id="EEN45182.1"/>
    </source>
</evidence>
<protein>
    <recommendedName>
        <fullName evidence="4">C-type lectin domain-containing protein</fullName>
    </recommendedName>
</protein>
<feature type="region of interest" description="Disordered" evidence="1">
    <location>
        <begin position="142"/>
        <end position="161"/>
    </location>
</feature>
<dbReference type="InParanoid" id="C3ZQC6"/>
<evidence type="ECO:0000256" key="2">
    <source>
        <dbReference type="SAM" id="SignalP"/>
    </source>
</evidence>
<reference evidence="3" key="1">
    <citation type="journal article" date="2008" name="Nature">
        <title>The amphioxus genome and the evolution of the chordate karyotype.</title>
        <authorList>
            <consortium name="US DOE Joint Genome Institute (JGI-PGF)"/>
            <person name="Putnam N.H."/>
            <person name="Butts T."/>
            <person name="Ferrier D.E.K."/>
            <person name="Furlong R.F."/>
            <person name="Hellsten U."/>
            <person name="Kawashima T."/>
            <person name="Robinson-Rechavi M."/>
            <person name="Shoguchi E."/>
            <person name="Terry A."/>
            <person name="Yu J.-K."/>
            <person name="Benito-Gutierrez E.L."/>
            <person name="Dubchak I."/>
            <person name="Garcia-Fernandez J."/>
            <person name="Gibson-Brown J.J."/>
            <person name="Grigoriev I.V."/>
            <person name="Horton A.C."/>
            <person name="de Jong P.J."/>
            <person name="Jurka J."/>
            <person name="Kapitonov V.V."/>
            <person name="Kohara Y."/>
            <person name="Kuroki Y."/>
            <person name="Lindquist E."/>
            <person name="Lucas S."/>
            <person name="Osoegawa K."/>
            <person name="Pennacchio L.A."/>
            <person name="Salamov A.A."/>
            <person name="Satou Y."/>
            <person name="Sauka-Spengler T."/>
            <person name="Schmutz J."/>
            <person name="Shin-I T."/>
            <person name="Toyoda A."/>
            <person name="Bronner-Fraser M."/>
            <person name="Fujiyama A."/>
            <person name="Holland L.Z."/>
            <person name="Holland P.W.H."/>
            <person name="Satoh N."/>
            <person name="Rokhsar D.S."/>
        </authorList>
    </citation>
    <scope>NUCLEOTIDE SEQUENCE [LARGE SCALE GENOMIC DNA]</scope>
    <source>
        <strain evidence="3">S238N-H82</strain>
        <tissue evidence="3">Testes</tissue>
    </source>
</reference>
<organism>
    <name type="scientific">Branchiostoma floridae</name>
    <name type="common">Florida lancelet</name>
    <name type="synonym">Amphioxus</name>
    <dbReference type="NCBI Taxonomy" id="7739"/>
    <lineage>
        <taxon>Eukaryota</taxon>
        <taxon>Metazoa</taxon>
        <taxon>Chordata</taxon>
        <taxon>Cephalochordata</taxon>
        <taxon>Leptocardii</taxon>
        <taxon>Amphioxiformes</taxon>
        <taxon>Branchiostomatidae</taxon>
        <taxon>Branchiostoma</taxon>
    </lineage>
</organism>
<feature type="signal peptide" evidence="2">
    <location>
        <begin position="1"/>
        <end position="16"/>
    </location>
</feature>
<proteinExistence type="predicted"/>
<feature type="chain" id="PRO_5002935118" description="C-type lectin domain-containing protein" evidence="2">
    <location>
        <begin position="17"/>
        <end position="257"/>
    </location>
</feature>
<accession>C3ZQC6</accession>
<evidence type="ECO:0008006" key="4">
    <source>
        <dbReference type="Google" id="ProtNLM"/>
    </source>
</evidence>
<dbReference type="EMBL" id="GG666661">
    <property type="protein sequence ID" value="EEN45182.1"/>
    <property type="molecule type" value="Genomic_DNA"/>
</dbReference>
<gene>
    <name evidence="3" type="ORF">BRAFLDRAFT_124050</name>
</gene>
<name>C3ZQC6_BRAFL</name>
<dbReference type="AlphaFoldDB" id="C3ZQC6"/>